<dbReference type="OrthoDB" id="440325at2759"/>
<dbReference type="AlphaFoldDB" id="A0A261XXY1"/>
<evidence type="ECO:0000256" key="3">
    <source>
        <dbReference type="ARBA" id="ARBA00023027"/>
    </source>
</evidence>
<keyword evidence="10" id="KW-1185">Reference proteome</keyword>
<feature type="active site" evidence="5">
    <location>
        <position position="150"/>
    </location>
</feature>
<comment type="similarity">
    <text evidence="1 4 7">Belongs to the aldehyde dehydrogenase family.</text>
</comment>
<gene>
    <name evidence="9" type="ORF">BZG36_04526</name>
</gene>
<dbReference type="Gene3D" id="3.40.309.10">
    <property type="entry name" value="Aldehyde Dehydrogenase, Chain A, domain 2"/>
    <property type="match status" value="1"/>
</dbReference>
<evidence type="ECO:0000256" key="7">
    <source>
        <dbReference type="RuleBase" id="RU003345"/>
    </source>
</evidence>
<comment type="caution">
    <text evidence="9">The sequence shown here is derived from an EMBL/GenBank/DDBJ whole genome shotgun (WGS) entry which is preliminary data.</text>
</comment>
<evidence type="ECO:0000313" key="9">
    <source>
        <dbReference type="EMBL" id="OZJ03220.1"/>
    </source>
</evidence>
<accession>A0A261XXY1</accession>
<dbReference type="Proteomes" id="UP000242875">
    <property type="component" value="Unassembled WGS sequence"/>
</dbReference>
<dbReference type="InterPro" id="IPR012394">
    <property type="entry name" value="Aldehyde_DH_NAD(P)"/>
</dbReference>
<dbReference type="InterPro" id="IPR016162">
    <property type="entry name" value="Ald_DH_N"/>
</dbReference>
<evidence type="ECO:0000256" key="4">
    <source>
        <dbReference type="PIRNR" id="PIRNR036492"/>
    </source>
</evidence>
<reference evidence="9 10" key="1">
    <citation type="journal article" date="2017" name="Mycologia">
        <title>Bifiguratus adelaidae, gen. et sp. nov., a new member of Mucoromycotina in endophytic and soil-dwelling habitats.</title>
        <authorList>
            <person name="Torres-Cruz T.J."/>
            <person name="Billingsley Tobias T.L."/>
            <person name="Almatruk M."/>
            <person name="Hesse C."/>
            <person name="Kuske C.R."/>
            <person name="Desiro A."/>
            <person name="Benucci G.M."/>
            <person name="Bonito G."/>
            <person name="Stajich J.E."/>
            <person name="Dunlap C."/>
            <person name="Arnold A.E."/>
            <person name="Porras-Alfaro A."/>
        </authorList>
    </citation>
    <scope>NUCLEOTIDE SEQUENCE [LARGE SCALE GENOMIC DNA]</scope>
    <source>
        <strain evidence="9 10">AZ0501</strain>
    </source>
</reference>
<evidence type="ECO:0000256" key="5">
    <source>
        <dbReference type="PIRSR" id="PIRSR036492-1"/>
    </source>
</evidence>
<dbReference type="InterPro" id="IPR029510">
    <property type="entry name" value="Ald_DH_CS_GLU"/>
</dbReference>
<protein>
    <recommendedName>
        <fullName evidence="4">Aldehyde dehydrogenase</fullName>
    </recommendedName>
</protein>
<sequence length="404" mass="44023">MDTLQIRSEPLGVVLVIGSWNYPVNLLLTPVVGAIAAGNCVIMKPSEVAANIAQVITDLVPKYLDQRCYRVINGGAKEMGLVLEQRYDHILYTGSGNVGKVIAGAAAKHLTPVTLELGGKSPVVISNDSDLKITANRIAWGKFVNAGQTCIAPDYVLMPSAKIPEFTAALQKSIQRMYGTDASKSPDYCRIIHERHWERINALLTTTKGEVVFGGNANKDDLYVSPTIVVKPDVSDEIMKEEIFGPILPIVPCETAEEAIRFVNERDTPLALYVFSKDKHFSKKILDNTNSGGAVVNDVIMHFVESCLPFGGCGPSGQGAYHGDKSFETFSHQRSTMIKQQNMEAVNKIKYPPYNEDKAKVVQMFTASPPNFGKSWGVGYVTSSLHKAVGLMSSDDAVPAEKKQ</sequence>
<dbReference type="PIRSF" id="PIRSF036492">
    <property type="entry name" value="ALDH"/>
    <property type="match status" value="1"/>
</dbReference>
<keyword evidence="3" id="KW-0520">NAD</keyword>
<evidence type="ECO:0000313" key="10">
    <source>
        <dbReference type="Proteomes" id="UP000242875"/>
    </source>
</evidence>
<dbReference type="FunFam" id="3.40.309.10:FF:000025">
    <property type="entry name" value="Aldehyde dehydrogenase"/>
    <property type="match status" value="1"/>
</dbReference>
<name>A0A261XXY1_9FUNG</name>
<proteinExistence type="inferred from homology"/>
<dbReference type="SUPFAM" id="SSF53720">
    <property type="entry name" value="ALDH-like"/>
    <property type="match status" value="1"/>
</dbReference>
<dbReference type="InterPro" id="IPR016163">
    <property type="entry name" value="Ald_DH_C"/>
</dbReference>
<organism evidence="9 10">
    <name type="scientific">Bifiguratus adelaidae</name>
    <dbReference type="NCBI Taxonomy" id="1938954"/>
    <lineage>
        <taxon>Eukaryota</taxon>
        <taxon>Fungi</taxon>
        <taxon>Fungi incertae sedis</taxon>
        <taxon>Mucoromycota</taxon>
        <taxon>Mucoromycotina</taxon>
        <taxon>Endogonomycetes</taxon>
        <taxon>Endogonales</taxon>
        <taxon>Endogonales incertae sedis</taxon>
        <taxon>Bifiguratus</taxon>
    </lineage>
</organism>
<keyword evidence="2 4" id="KW-0560">Oxidoreductase</keyword>
<dbReference type="GO" id="GO:0004029">
    <property type="term" value="F:aldehyde dehydrogenase (NAD+) activity"/>
    <property type="evidence" value="ECO:0007669"/>
    <property type="project" value="TreeGrafter"/>
</dbReference>
<evidence type="ECO:0000259" key="8">
    <source>
        <dbReference type="Pfam" id="PF00171"/>
    </source>
</evidence>
<dbReference type="InterPro" id="IPR016161">
    <property type="entry name" value="Ald_DH/histidinol_DH"/>
</dbReference>
<dbReference type="PANTHER" id="PTHR43570:SF16">
    <property type="entry name" value="ALDEHYDE DEHYDROGENASE TYPE III, ISOFORM Q"/>
    <property type="match status" value="1"/>
</dbReference>
<dbReference type="InterPro" id="IPR015590">
    <property type="entry name" value="Aldehyde_DH_dom"/>
</dbReference>
<dbReference type="InterPro" id="IPR016160">
    <property type="entry name" value="Ald_DH_CS_CYS"/>
</dbReference>
<dbReference type="Gene3D" id="3.40.605.10">
    <property type="entry name" value="Aldehyde Dehydrogenase, Chain A, domain 1"/>
    <property type="match status" value="1"/>
</dbReference>
<feature type="active site" evidence="5 6">
    <location>
        <position position="116"/>
    </location>
</feature>
<evidence type="ECO:0000256" key="1">
    <source>
        <dbReference type="ARBA" id="ARBA00009986"/>
    </source>
</evidence>
<evidence type="ECO:0000256" key="2">
    <source>
        <dbReference type="ARBA" id="ARBA00023002"/>
    </source>
</evidence>
<dbReference type="GO" id="GO:0006081">
    <property type="term" value="P:aldehyde metabolic process"/>
    <property type="evidence" value="ECO:0007669"/>
    <property type="project" value="InterPro"/>
</dbReference>
<feature type="domain" description="Aldehyde dehydrogenase" evidence="8">
    <location>
        <begin position="5"/>
        <end position="334"/>
    </location>
</feature>
<dbReference type="PROSITE" id="PS00070">
    <property type="entry name" value="ALDEHYDE_DEHYDR_CYS"/>
    <property type="match status" value="1"/>
</dbReference>
<dbReference type="PROSITE" id="PS00687">
    <property type="entry name" value="ALDEHYDE_DEHYDR_GLU"/>
    <property type="match status" value="1"/>
</dbReference>
<dbReference type="Pfam" id="PF00171">
    <property type="entry name" value="Aldedh"/>
    <property type="match status" value="1"/>
</dbReference>
<dbReference type="PANTHER" id="PTHR43570">
    <property type="entry name" value="ALDEHYDE DEHYDROGENASE"/>
    <property type="match status" value="1"/>
</dbReference>
<evidence type="ECO:0000256" key="6">
    <source>
        <dbReference type="PROSITE-ProRule" id="PRU10007"/>
    </source>
</evidence>
<dbReference type="EMBL" id="MVBO01000097">
    <property type="protein sequence ID" value="OZJ03220.1"/>
    <property type="molecule type" value="Genomic_DNA"/>
</dbReference>
<dbReference type="GO" id="GO:0005737">
    <property type="term" value="C:cytoplasm"/>
    <property type="evidence" value="ECO:0007669"/>
    <property type="project" value="TreeGrafter"/>
</dbReference>